<evidence type="ECO:0000256" key="3">
    <source>
        <dbReference type="ARBA" id="ARBA00023125"/>
    </source>
</evidence>
<gene>
    <name evidence="7" type="ORF">FP2506_01888</name>
</gene>
<evidence type="ECO:0000256" key="1">
    <source>
        <dbReference type="ARBA" id="ARBA00010466"/>
    </source>
</evidence>
<sequence>MTIVTKKALISTMSRASIQSPPSKASPAPAEFADNVVWAAWLYYNDELTQAEIAARLHVSRATVVNYLQEARRLGIVTIRLDPQLVGRTELANMLCERFDLEAATVFPSIEEQPSHRTVGRAGARVLSTLLEPGDRLGVAWGRTILSAARAVEYNGIGDLTIVQLAGSSSSTQDFAPELCTSLMANALQARCANLHAPAVVTSKEVRDLFLKEPALVRQFELIHSVNKVVYGVGDLEADSTFADSQLMSSDRLEAIRREGRAIGVLLGQFIGPDGEPVQGPIDDRLIGLKVEELSKIPQRICLAGGARKYPAIRAVLRGRLATHLVTDSDTATALLEDELA</sequence>
<keyword evidence="8" id="KW-1185">Reference proteome</keyword>
<dbReference type="AlphaFoldDB" id="Q0FXF7"/>
<protein>
    <submittedName>
        <fullName evidence="7">Putative transcriptional regulator protein, AsnC/GntR family</fullName>
    </submittedName>
</protein>
<keyword evidence="4" id="KW-0804">Transcription</keyword>
<dbReference type="Gene3D" id="1.10.10.10">
    <property type="entry name" value="Winged helix-like DNA-binding domain superfamily/Winged helix DNA-binding domain"/>
    <property type="match status" value="1"/>
</dbReference>
<dbReference type="STRING" id="217511.GCA_001463845_02307"/>
<dbReference type="Gene3D" id="3.40.50.1360">
    <property type="match status" value="1"/>
</dbReference>
<dbReference type="Pfam" id="PF04198">
    <property type="entry name" value="Sugar-bind"/>
    <property type="match status" value="1"/>
</dbReference>
<dbReference type="eggNOG" id="COG2390">
    <property type="taxonomic scope" value="Bacteria"/>
</dbReference>
<name>Q0FXF7_9HYPH</name>
<evidence type="ECO:0000256" key="4">
    <source>
        <dbReference type="ARBA" id="ARBA00023163"/>
    </source>
</evidence>
<reference evidence="7 8" key="1">
    <citation type="journal article" date="2010" name="J. Bacteriol.">
        <title>Genome sequence of Fulvimarina pelagi HTCC2506T, a Mn(II)-oxidizing alphaproteobacterium possessing an aerobic anoxygenic photosynthetic gene cluster and Xanthorhodopsin.</title>
        <authorList>
            <person name="Kang I."/>
            <person name="Oh H.M."/>
            <person name="Lim S.I."/>
            <person name="Ferriera S."/>
            <person name="Giovannoni S.J."/>
            <person name="Cho J.C."/>
        </authorList>
    </citation>
    <scope>NUCLEOTIDE SEQUENCE [LARGE SCALE GENOMIC DNA]</scope>
    <source>
        <strain evidence="7 8">HTCC2506</strain>
    </source>
</reference>
<dbReference type="InterPro" id="IPR036388">
    <property type="entry name" value="WH-like_DNA-bd_sf"/>
</dbReference>
<dbReference type="InterPro" id="IPR051054">
    <property type="entry name" value="SorC_transcr_regulators"/>
</dbReference>
<dbReference type="HOGENOM" id="CLU_054506_0_1_5"/>
<evidence type="ECO:0000313" key="7">
    <source>
        <dbReference type="EMBL" id="EAU39693.1"/>
    </source>
</evidence>
<dbReference type="InterPro" id="IPR000835">
    <property type="entry name" value="HTH_MarR-typ"/>
</dbReference>
<dbReference type="GO" id="GO:0030246">
    <property type="term" value="F:carbohydrate binding"/>
    <property type="evidence" value="ECO:0007669"/>
    <property type="project" value="InterPro"/>
</dbReference>
<keyword evidence="2" id="KW-0805">Transcription regulation</keyword>
<dbReference type="PANTHER" id="PTHR34294">
    <property type="entry name" value="TRANSCRIPTIONAL REGULATOR-RELATED"/>
    <property type="match status" value="1"/>
</dbReference>
<organism evidence="7 8">
    <name type="scientific">Fulvimarina pelagi HTCC2506</name>
    <dbReference type="NCBI Taxonomy" id="314231"/>
    <lineage>
        <taxon>Bacteria</taxon>
        <taxon>Pseudomonadati</taxon>
        <taxon>Pseudomonadota</taxon>
        <taxon>Alphaproteobacteria</taxon>
        <taxon>Hyphomicrobiales</taxon>
        <taxon>Aurantimonadaceae</taxon>
        <taxon>Fulvimarina</taxon>
    </lineage>
</organism>
<dbReference type="Pfam" id="PF12802">
    <property type="entry name" value="MarR_2"/>
    <property type="match status" value="1"/>
</dbReference>
<dbReference type="PANTHER" id="PTHR34294:SF1">
    <property type="entry name" value="TRANSCRIPTIONAL REGULATOR LSRR"/>
    <property type="match status" value="1"/>
</dbReference>
<proteinExistence type="inferred from homology"/>
<accession>Q0FXF7</accession>
<dbReference type="Proteomes" id="UP000004310">
    <property type="component" value="Unassembled WGS sequence"/>
</dbReference>
<evidence type="ECO:0000259" key="6">
    <source>
        <dbReference type="Pfam" id="PF12802"/>
    </source>
</evidence>
<evidence type="ECO:0000256" key="2">
    <source>
        <dbReference type="ARBA" id="ARBA00023015"/>
    </source>
</evidence>
<dbReference type="InterPro" id="IPR037171">
    <property type="entry name" value="NagB/RpiA_transferase-like"/>
</dbReference>
<comment type="caution">
    <text evidence="7">The sequence shown here is derived from an EMBL/GenBank/DDBJ whole genome shotgun (WGS) entry which is preliminary data.</text>
</comment>
<feature type="domain" description="Sugar-binding" evidence="5">
    <location>
        <begin position="87"/>
        <end position="337"/>
    </location>
</feature>
<feature type="domain" description="HTH marR-type" evidence="6">
    <location>
        <begin position="41"/>
        <end position="83"/>
    </location>
</feature>
<dbReference type="GO" id="GO:0003677">
    <property type="term" value="F:DNA binding"/>
    <property type="evidence" value="ECO:0007669"/>
    <property type="project" value="UniProtKB-KW"/>
</dbReference>
<comment type="similarity">
    <text evidence="1">Belongs to the SorC transcriptional regulatory family.</text>
</comment>
<dbReference type="InterPro" id="IPR007324">
    <property type="entry name" value="Sugar-bd_dom_put"/>
</dbReference>
<evidence type="ECO:0000259" key="5">
    <source>
        <dbReference type="Pfam" id="PF04198"/>
    </source>
</evidence>
<dbReference type="EMBL" id="AATP01000014">
    <property type="protein sequence ID" value="EAU39693.1"/>
    <property type="molecule type" value="Genomic_DNA"/>
</dbReference>
<dbReference type="SUPFAM" id="SSF100950">
    <property type="entry name" value="NagB/RpiA/CoA transferase-like"/>
    <property type="match status" value="1"/>
</dbReference>
<keyword evidence="3" id="KW-0238">DNA-binding</keyword>
<evidence type="ECO:0000313" key="8">
    <source>
        <dbReference type="Proteomes" id="UP000004310"/>
    </source>
</evidence>